<feature type="transmembrane region" description="Helical" evidence="11">
    <location>
        <begin position="46"/>
        <end position="64"/>
    </location>
</feature>
<name>A0A2R7Y2D9_9CREN</name>
<evidence type="ECO:0000256" key="2">
    <source>
        <dbReference type="ARBA" id="ARBA00022670"/>
    </source>
</evidence>
<dbReference type="Pfam" id="PF01435">
    <property type="entry name" value="Peptidase_M48"/>
    <property type="match status" value="1"/>
</dbReference>
<keyword evidence="9 11" id="KW-0472">Membrane</keyword>
<dbReference type="PANTHER" id="PTHR43221">
    <property type="entry name" value="PROTEASE HTPX"/>
    <property type="match status" value="1"/>
</dbReference>
<evidence type="ECO:0000256" key="11">
    <source>
        <dbReference type="SAM" id="Phobius"/>
    </source>
</evidence>
<evidence type="ECO:0000256" key="3">
    <source>
        <dbReference type="ARBA" id="ARBA00022692"/>
    </source>
</evidence>
<dbReference type="Gene3D" id="3.30.2010.10">
    <property type="entry name" value="Metalloproteases ('zincins'), catalytic domain"/>
    <property type="match status" value="1"/>
</dbReference>
<keyword evidence="2 10" id="KW-0645">Protease</keyword>
<dbReference type="AlphaFoldDB" id="A0A2R7Y2D9"/>
<dbReference type="GO" id="GO:0046872">
    <property type="term" value="F:metal ion binding"/>
    <property type="evidence" value="ECO:0007669"/>
    <property type="project" value="UniProtKB-KW"/>
</dbReference>
<accession>A0A2R7Y2D9</accession>
<comment type="cofactor">
    <cofactor evidence="10">
        <name>Zn(2+)</name>
        <dbReference type="ChEBI" id="CHEBI:29105"/>
    </cofactor>
    <text evidence="10">Binds 1 zinc ion per subunit.</text>
</comment>
<comment type="caution">
    <text evidence="13">The sequence shown here is derived from an EMBL/GenBank/DDBJ whole genome shotgun (WGS) entry which is preliminary data.</text>
</comment>
<dbReference type="EMBL" id="NBVN01000007">
    <property type="protein sequence ID" value="PUA31711.1"/>
    <property type="molecule type" value="Genomic_DNA"/>
</dbReference>
<keyword evidence="7 11" id="KW-1133">Transmembrane helix</keyword>
<reference evidence="13 14" key="1">
    <citation type="journal article" date="2018" name="Syst. Appl. Microbiol.">
        <title>A new symbiotic nanoarchaeote (Candidatus Nanoclepta minutus) and its host (Zestosphaera tikiterensis gen. nov., sp. nov.) from a New Zealand hot spring.</title>
        <authorList>
            <person name="St John E."/>
            <person name="Liu Y."/>
            <person name="Podar M."/>
            <person name="Stott M.B."/>
            <person name="Meneghin J."/>
            <person name="Chen Z."/>
            <person name="Lagutin K."/>
            <person name="Mitchell K."/>
            <person name="Reysenbach A.L."/>
        </authorList>
    </citation>
    <scope>NUCLEOTIDE SEQUENCE [LARGE SCALE GENOMIC DNA]</scope>
    <source>
        <strain evidence="13">NZ3</strain>
    </source>
</reference>
<keyword evidence="6 10" id="KW-0862">Zinc</keyword>
<keyword evidence="8 10" id="KW-0482">Metalloprotease</keyword>
<keyword evidence="4" id="KW-0479">Metal-binding</keyword>
<evidence type="ECO:0000256" key="6">
    <source>
        <dbReference type="ARBA" id="ARBA00022833"/>
    </source>
</evidence>
<gene>
    <name evidence="13" type="ORF">B7O98_08795</name>
</gene>
<protein>
    <recommendedName>
        <fullName evidence="12">Peptidase M48 domain-containing protein</fullName>
    </recommendedName>
</protein>
<keyword evidence="1" id="KW-1003">Cell membrane</keyword>
<evidence type="ECO:0000256" key="1">
    <source>
        <dbReference type="ARBA" id="ARBA00022475"/>
    </source>
</evidence>
<evidence type="ECO:0000256" key="10">
    <source>
        <dbReference type="RuleBase" id="RU003983"/>
    </source>
</evidence>
<feature type="transmembrane region" description="Helical" evidence="11">
    <location>
        <begin position="163"/>
        <end position="182"/>
    </location>
</feature>
<proteinExistence type="inferred from homology"/>
<evidence type="ECO:0000256" key="5">
    <source>
        <dbReference type="ARBA" id="ARBA00022801"/>
    </source>
</evidence>
<keyword evidence="3 11" id="KW-0812">Transmembrane</keyword>
<feature type="domain" description="Peptidase M48" evidence="12">
    <location>
        <begin position="107"/>
        <end position="312"/>
    </location>
</feature>
<evidence type="ECO:0000256" key="8">
    <source>
        <dbReference type="ARBA" id="ARBA00023049"/>
    </source>
</evidence>
<dbReference type="GO" id="GO:0006508">
    <property type="term" value="P:proteolysis"/>
    <property type="evidence" value="ECO:0007669"/>
    <property type="project" value="UniProtKB-KW"/>
</dbReference>
<evidence type="ECO:0000256" key="9">
    <source>
        <dbReference type="ARBA" id="ARBA00023136"/>
    </source>
</evidence>
<organism evidence="13 14">
    <name type="scientific">Zestosphaera tikiterensis</name>
    <dbReference type="NCBI Taxonomy" id="1973259"/>
    <lineage>
        <taxon>Archaea</taxon>
        <taxon>Thermoproteota</taxon>
        <taxon>Thermoprotei</taxon>
        <taxon>Desulfurococcales</taxon>
        <taxon>Desulfurococcaceae</taxon>
        <taxon>Zestosphaera</taxon>
    </lineage>
</organism>
<feature type="transmembrane region" description="Helical" evidence="11">
    <location>
        <begin position="6"/>
        <end position="25"/>
    </location>
</feature>
<evidence type="ECO:0000313" key="14">
    <source>
        <dbReference type="Proteomes" id="UP000244093"/>
    </source>
</evidence>
<evidence type="ECO:0000259" key="12">
    <source>
        <dbReference type="Pfam" id="PF01435"/>
    </source>
</evidence>
<dbReference type="PANTHER" id="PTHR43221:SF2">
    <property type="entry name" value="PROTEASE HTPX HOMOLOG"/>
    <property type="match status" value="1"/>
</dbReference>
<keyword evidence="5 10" id="KW-0378">Hydrolase</keyword>
<evidence type="ECO:0000256" key="7">
    <source>
        <dbReference type="ARBA" id="ARBA00022989"/>
    </source>
</evidence>
<evidence type="ECO:0000256" key="4">
    <source>
        <dbReference type="ARBA" id="ARBA00022723"/>
    </source>
</evidence>
<dbReference type="InterPro" id="IPR001915">
    <property type="entry name" value="Peptidase_M48"/>
</dbReference>
<comment type="similarity">
    <text evidence="10">Belongs to the peptidase M48 family.</text>
</comment>
<sequence length="334" mass="38207">MDSLDLLSITVAAFAQAIAYLFFLYELSQHYRSYVFGGNPQVARKRAIAFSVAVFALFLCVVLLVLQSIIILVVVLFVMAVLVRAIRLRFSLRCLERKEEELDGIKYIVCRSDVANAWYDYRGKIICVSSRLKEVLSEEELKAVIHHESGHAKHRKLGLFTSFIDYSWLYAVTGIALLITLLREISLISMLTILYLVFSEAAITLSATVISWVNEHECDREALLKSGLQPFMAALIKTYVYGSLRRYSSFIDNVKIKEAKEIIDVITASATPKQIYNTLLKYSWNFPKWILDLIINPFYYTHPPLPLRLALLMTYHTRIELGTPDKEQKGKPVH</sequence>
<dbReference type="InterPro" id="IPR050083">
    <property type="entry name" value="HtpX_protease"/>
</dbReference>
<dbReference type="GO" id="GO:0004222">
    <property type="term" value="F:metalloendopeptidase activity"/>
    <property type="evidence" value="ECO:0007669"/>
    <property type="project" value="InterPro"/>
</dbReference>
<evidence type="ECO:0000313" key="13">
    <source>
        <dbReference type="EMBL" id="PUA31711.1"/>
    </source>
</evidence>
<feature type="transmembrane region" description="Helical" evidence="11">
    <location>
        <begin position="70"/>
        <end position="88"/>
    </location>
</feature>
<feature type="transmembrane region" description="Helical" evidence="11">
    <location>
        <begin position="188"/>
        <end position="213"/>
    </location>
</feature>
<dbReference type="Proteomes" id="UP000244093">
    <property type="component" value="Unassembled WGS sequence"/>
</dbReference>